<reference evidence="6 7" key="1">
    <citation type="submission" date="2016-07" db="EMBL/GenBank/DDBJ databases">
        <title>Pervasive Adenine N6-methylation of Active Genes in Fungi.</title>
        <authorList>
            <consortium name="DOE Joint Genome Institute"/>
            <person name="Mondo S.J."/>
            <person name="Dannebaum R.O."/>
            <person name="Kuo R.C."/>
            <person name="Labutti K."/>
            <person name="Haridas S."/>
            <person name="Kuo A."/>
            <person name="Salamov A."/>
            <person name="Ahrendt S.R."/>
            <person name="Lipzen A."/>
            <person name="Sullivan W."/>
            <person name="Andreopoulos W.B."/>
            <person name="Clum A."/>
            <person name="Lindquist E."/>
            <person name="Daum C."/>
            <person name="Ramamoorthy G.K."/>
            <person name="Gryganskyi A."/>
            <person name="Culley D."/>
            <person name="Magnuson J.K."/>
            <person name="James T.Y."/>
            <person name="O'Malley M.A."/>
            <person name="Stajich J.E."/>
            <person name="Spatafora J.W."/>
            <person name="Visel A."/>
            <person name="Grigoriev I.V."/>
        </authorList>
    </citation>
    <scope>NUCLEOTIDE SEQUENCE [LARGE SCALE GENOMIC DNA]</scope>
    <source>
        <strain evidence="6 7">62-1032</strain>
    </source>
</reference>
<feature type="compositionally biased region" description="Basic residues" evidence="4">
    <location>
        <begin position="393"/>
        <end position="407"/>
    </location>
</feature>
<dbReference type="SUPFAM" id="SSF52402">
    <property type="entry name" value="Adenine nucleotide alpha hydrolases-like"/>
    <property type="match status" value="1"/>
</dbReference>
<sequence>MCGICFGIRTSASYASSGASPTDEGLATSPASAASPSSSSTHEHDPDFGLTFPDGSKPDLGSYLDANECWRTLIDAVRPRGPDASNSLIRHVQVRPKQPHWEMRFHASILHMRGKQVTVQPFTAPNGDVFLWNGEIFDGVEVAPTENDGAALFALLLREGPSNFFAAIRNVEGPYAFIYYQALNHRVYFARDPLGRRSLLMHRPTPVSPSLFLTSNAPSVNHPLNDWEEVPCDSIFAYHLLDLKGKNWGVDGRRGLSAYPRYPKSMGLSQDILIYPFDRLLSTLPLPANLLPLDRSATPPAPIITAQLHLTIQALHRELESSLRKRILTVPAVPPPPQARIAILFSGGLDCTTLALMVDRILPGAERIDLINVAFENPRVVEGKARDAAAKAKGGKKKAPKAKKGKGKQREENGMEVDGVEAAAEGDDVAMEDGEGEGEGAGDEAATADNTDAEPETEFEGFSKEASPVAEAPPLLPAEPAWPDAATQPSSPTGLSATPSVDPSVYEVPDRLTGKKSWQELRSLRPARTWNFVEVNVPYQEMLEHRPKVIDLMRPQRTVMDLSIAIAFYFAARGQGQLAPVPPPSAPSTASPSAPTAPAPYHSQARVLLSGLGADELLGGYARHRRAFFAPPTPAPAPVKAPPTASYSFVHGTTPVAPPLPVEGNSNPRAPNGKDALPPTGGNWSALLAELQMDLDRLPVRNLGRDDRIISYWGKEVRYPFLAGHVIDFIARTPVWMKMDFRFEEGVGDKMLLRLLAKRLGLEVASAEKKRAIHFGARTAKMELGSGRDKGEMMLE</sequence>
<dbReference type="FunCoup" id="A0A1Y2FY92">
    <property type="interactions" value="308"/>
</dbReference>
<dbReference type="AlphaFoldDB" id="A0A1Y2FY92"/>
<feature type="region of interest" description="Disordered" evidence="4">
    <location>
        <begin position="386"/>
        <end position="508"/>
    </location>
</feature>
<dbReference type="InterPro" id="IPR029055">
    <property type="entry name" value="Ntn_hydrolases_N"/>
</dbReference>
<feature type="compositionally biased region" description="Acidic residues" evidence="4">
    <location>
        <begin position="414"/>
        <end position="442"/>
    </location>
</feature>
<dbReference type="InterPro" id="IPR001962">
    <property type="entry name" value="Asn_synthase"/>
</dbReference>
<name>A0A1Y2FY92_9BASI</name>
<organism evidence="6 7">
    <name type="scientific">Leucosporidium creatinivorum</name>
    <dbReference type="NCBI Taxonomy" id="106004"/>
    <lineage>
        <taxon>Eukaryota</taxon>
        <taxon>Fungi</taxon>
        <taxon>Dikarya</taxon>
        <taxon>Basidiomycota</taxon>
        <taxon>Pucciniomycotina</taxon>
        <taxon>Microbotryomycetes</taxon>
        <taxon>Leucosporidiales</taxon>
        <taxon>Leucosporidium</taxon>
    </lineage>
</organism>
<keyword evidence="3" id="KW-0315">Glutamine amidotransferase</keyword>
<evidence type="ECO:0000256" key="1">
    <source>
        <dbReference type="ARBA" id="ARBA00022605"/>
    </source>
</evidence>
<keyword evidence="2" id="KW-0061">Asparagine biosynthesis</keyword>
<dbReference type="InterPro" id="IPR051857">
    <property type="entry name" value="Asn_synthetase_domain"/>
</dbReference>
<dbReference type="GO" id="GO:0006529">
    <property type="term" value="P:asparagine biosynthetic process"/>
    <property type="evidence" value="ECO:0007669"/>
    <property type="project" value="UniProtKB-KW"/>
</dbReference>
<dbReference type="PANTHER" id="PTHR45937">
    <property type="entry name" value="ASPARAGINE SYNTHETASE DOMAIN-CONTAINING PROTEIN 1"/>
    <property type="match status" value="1"/>
</dbReference>
<evidence type="ECO:0000256" key="2">
    <source>
        <dbReference type="ARBA" id="ARBA00022888"/>
    </source>
</evidence>
<dbReference type="Pfam" id="PF00733">
    <property type="entry name" value="Asn_synthase"/>
    <property type="match status" value="1"/>
</dbReference>
<evidence type="ECO:0000259" key="5">
    <source>
        <dbReference type="Pfam" id="PF00733"/>
    </source>
</evidence>
<evidence type="ECO:0000313" key="7">
    <source>
        <dbReference type="Proteomes" id="UP000193467"/>
    </source>
</evidence>
<dbReference type="STRING" id="106004.A0A1Y2FY92"/>
<dbReference type="GO" id="GO:0004066">
    <property type="term" value="F:asparagine synthase (glutamine-hydrolyzing) activity"/>
    <property type="evidence" value="ECO:0007669"/>
    <property type="project" value="InterPro"/>
</dbReference>
<dbReference type="SUPFAM" id="SSF56235">
    <property type="entry name" value="N-terminal nucleophile aminohydrolases (Ntn hydrolases)"/>
    <property type="match status" value="1"/>
</dbReference>
<feature type="compositionally biased region" description="Low complexity" evidence="4">
    <location>
        <begin position="27"/>
        <end position="40"/>
    </location>
</feature>
<dbReference type="Gene3D" id="3.40.50.620">
    <property type="entry name" value="HUPs"/>
    <property type="match status" value="1"/>
</dbReference>
<dbReference type="Proteomes" id="UP000193467">
    <property type="component" value="Unassembled WGS sequence"/>
</dbReference>
<feature type="compositionally biased region" description="Low complexity" evidence="4">
    <location>
        <begin position="587"/>
        <end position="600"/>
    </location>
</feature>
<evidence type="ECO:0000256" key="4">
    <source>
        <dbReference type="SAM" id="MobiDB-lite"/>
    </source>
</evidence>
<feature type="region of interest" description="Disordered" evidence="4">
    <location>
        <begin position="14"/>
        <end position="52"/>
    </location>
</feature>
<dbReference type="EMBL" id="MCGR01000007">
    <property type="protein sequence ID" value="ORY88988.1"/>
    <property type="molecule type" value="Genomic_DNA"/>
</dbReference>
<accession>A0A1Y2FY92</accession>
<protein>
    <submittedName>
        <fullName evidence="6">Asparagine synthase-domain-containing protein</fullName>
    </submittedName>
</protein>
<feature type="compositionally biased region" description="Low complexity" evidence="4">
    <location>
        <begin position="465"/>
        <end position="486"/>
    </location>
</feature>
<dbReference type="InParanoid" id="A0A1Y2FY92"/>
<keyword evidence="1" id="KW-0028">Amino-acid biosynthesis</keyword>
<dbReference type="Gene3D" id="3.60.20.10">
    <property type="entry name" value="Glutamine Phosphoribosylpyrophosphate, subunit 1, domain 1"/>
    <property type="match status" value="1"/>
</dbReference>
<comment type="caution">
    <text evidence="6">The sequence shown here is derived from an EMBL/GenBank/DDBJ whole genome shotgun (WGS) entry which is preliminary data.</text>
</comment>
<evidence type="ECO:0000256" key="3">
    <source>
        <dbReference type="ARBA" id="ARBA00022962"/>
    </source>
</evidence>
<feature type="domain" description="Asparagine synthetase" evidence="5">
    <location>
        <begin position="604"/>
        <end position="768"/>
    </location>
</feature>
<dbReference type="CDD" id="cd01991">
    <property type="entry name" value="Asn_synthase_B_C"/>
    <property type="match status" value="1"/>
</dbReference>
<gene>
    <name evidence="6" type="ORF">BCR35DRAFT_300747</name>
</gene>
<dbReference type="InterPro" id="IPR014729">
    <property type="entry name" value="Rossmann-like_a/b/a_fold"/>
</dbReference>
<feature type="region of interest" description="Disordered" evidence="4">
    <location>
        <begin position="579"/>
        <end position="600"/>
    </location>
</feature>
<dbReference type="PANTHER" id="PTHR45937:SF1">
    <property type="entry name" value="ASPARAGINE SYNTHETASE DOMAIN-CONTAINING PROTEIN 1"/>
    <property type="match status" value="1"/>
</dbReference>
<proteinExistence type="predicted"/>
<dbReference type="OrthoDB" id="10252281at2759"/>
<feature type="compositionally biased region" description="Polar residues" evidence="4">
    <location>
        <begin position="487"/>
        <end position="501"/>
    </location>
</feature>
<keyword evidence="7" id="KW-1185">Reference proteome</keyword>
<evidence type="ECO:0000313" key="6">
    <source>
        <dbReference type="EMBL" id="ORY88988.1"/>
    </source>
</evidence>